<dbReference type="EMBL" id="AMZH03000419">
    <property type="protein sequence ID" value="RRT83858.1"/>
    <property type="molecule type" value="Genomic_DNA"/>
</dbReference>
<reference evidence="1 2" key="1">
    <citation type="journal article" date="2014" name="Agronomy (Basel)">
        <title>A Draft Genome Sequence for Ensete ventricosum, the Drought-Tolerant Tree Against Hunger.</title>
        <authorList>
            <person name="Harrison J."/>
            <person name="Moore K.A."/>
            <person name="Paszkiewicz K."/>
            <person name="Jones T."/>
            <person name="Grant M."/>
            <person name="Ambacheew D."/>
            <person name="Muzemil S."/>
            <person name="Studholme D.J."/>
        </authorList>
    </citation>
    <scope>NUCLEOTIDE SEQUENCE [LARGE SCALE GENOMIC DNA]</scope>
</reference>
<dbReference type="AlphaFoldDB" id="A0A427B5W9"/>
<proteinExistence type="predicted"/>
<dbReference type="Proteomes" id="UP000287651">
    <property type="component" value="Unassembled WGS sequence"/>
</dbReference>
<sequence length="127" mass="14377">MGFSKDPIGSSGSPDDNRMMVVFSPFKFSTGREGARSAHMLLLPYTSDSSNLGTLSNSFIGQDVFALAVKALEAMKEAHDYELVITKSLLEHLQTRYYISNEYKLHIPWPEGCPYDLFPNRFRLSYD</sequence>
<name>A0A427B5W9_ENSVE</name>
<accession>A0A427B5W9</accession>
<evidence type="ECO:0000313" key="2">
    <source>
        <dbReference type="Proteomes" id="UP000287651"/>
    </source>
</evidence>
<comment type="caution">
    <text evidence="1">The sequence shown here is derived from an EMBL/GenBank/DDBJ whole genome shotgun (WGS) entry which is preliminary data.</text>
</comment>
<protein>
    <submittedName>
        <fullName evidence="1">Uncharacterized protein</fullName>
    </submittedName>
</protein>
<organism evidence="1 2">
    <name type="scientific">Ensete ventricosum</name>
    <name type="common">Abyssinian banana</name>
    <name type="synonym">Musa ensete</name>
    <dbReference type="NCBI Taxonomy" id="4639"/>
    <lineage>
        <taxon>Eukaryota</taxon>
        <taxon>Viridiplantae</taxon>
        <taxon>Streptophyta</taxon>
        <taxon>Embryophyta</taxon>
        <taxon>Tracheophyta</taxon>
        <taxon>Spermatophyta</taxon>
        <taxon>Magnoliopsida</taxon>
        <taxon>Liliopsida</taxon>
        <taxon>Zingiberales</taxon>
        <taxon>Musaceae</taxon>
        <taxon>Ensete</taxon>
    </lineage>
</organism>
<gene>
    <name evidence="1" type="ORF">B296_00003391</name>
</gene>
<evidence type="ECO:0000313" key="1">
    <source>
        <dbReference type="EMBL" id="RRT83858.1"/>
    </source>
</evidence>